<dbReference type="EMBL" id="CAADFO010000014">
    <property type="protein sequence ID" value="VFK25572.1"/>
    <property type="molecule type" value="Genomic_DNA"/>
</dbReference>
<organism evidence="1">
    <name type="scientific">Candidatus Kentrum sp. MB</name>
    <dbReference type="NCBI Taxonomy" id="2138164"/>
    <lineage>
        <taxon>Bacteria</taxon>
        <taxon>Pseudomonadati</taxon>
        <taxon>Pseudomonadota</taxon>
        <taxon>Gammaproteobacteria</taxon>
        <taxon>Candidatus Kentrum</taxon>
    </lineage>
</organism>
<proteinExistence type="predicted"/>
<accession>A0A450X8D3</accession>
<dbReference type="EMBL" id="CAADGH010000074">
    <property type="protein sequence ID" value="VFK76773.1"/>
    <property type="molecule type" value="Genomic_DNA"/>
</dbReference>
<dbReference type="AlphaFoldDB" id="A0A450X8D3"/>
<reference evidence="1" key="1">
    <citation type="submission" date="2019-02" db="EMBL/GenBank/DDBJ databases">
        <authorList>
            <person name="Gruber-Vodicka R. H."/>
            <person name="Seah K. B. B."/>
        </authorList>
    </citation>
    <scope>NUCLEOTIDE SEQUENCE</scope>
    <source>
        <strain evidence="1">BECK_BZ197</strain>
        <strain evidence="3">BECK_BZ198</strain>
        <strain evidence="2">BECK_BZ199</strain>
    </source>
</reference>
<sequence length="83" mass="9117">MNIHEYLCACRELSQFCSQNGWIDNETLEVEIVKKEHGSVIAMVSFEEIIVEAAGCIGGKIPCQGRVRVFLDGDGNATGMEIL</sequence>
<evidence type="ECO:0000313" key="2">
    <source>
        <dbReference type="EMBL" id="VFK34475.1"/>
    </source>
</evidence>
<name>A0A450X8D3_9GAMM</name>
<protein>
    <submittedName>
        <fullName evidence="1">Uncharacterized protein</fullName>
    </submittedName>
</protein>
<evidence type="ECO:0000313" key="3">
    <source>
        <dbReference type="EMBL" id="VFK76773.1"/>
    </source>
</evidence>
<evidence type="ECO:0000313" key="1">
    <source>
        <dbReference type="EMBL" id="VFK25572.1"/>
    </source>
</evidence>
<gene>
    <name evidence="1" type="ORF">BECKMB1821G_GA0114241_101440</name>
    <name evidence="3" type="ORF">BECKMB1821H_GA0114242_10744</name>
    <name evidence="2" type="ORF">BECKMB1821I_GA0114274_10734</name>
</gene>
<dbReference type="EMBL" id="CAADFQ010000073">
    <property type="protein sequence ID" value="VFK34475.1"/>
    <property type="molecule type" value="Genomic_DNA"/>
</dbReference>